<dbReference type="Gene3D" id="1.10.260.40">
    <property type="entry name" value="lambda repressor-like DNA-binding domains"/>
    <property type="match status" value="1"/>
</dbReference>
<sequence>MEKLRPNNGGKNIIADQLKALRNQCGLSQRDLAGKLQLAGLNFDKNIITRIETSNRFVNDFELKSLSNYFGVSYSYLLDGIPTSEDLENIPIYFHYKKYVET</sequence>
<reference evidence="2" key="1">
    <citation type="submission" date="2019-11" db="EMBL/GenBank/DDBJ databases">
        <authorList>
            <person name="Feng L."/>
        </authorList>
    </citation>
    <scope>NUCLEOTIDE SEQUENCE</scope>
    <source>
        <strain evidence="2">CbolteaeLFYP116</strain>
    </source>
</reference>
<dbReference type="CDD" id="cd00093">
    <property type="entry name" value="HTH_XRE"/>
    <property type="match status" value="1"/>
</dbReference>
<dbReference type="PROSITE" id="PS50943">
    <property type="entry name" value="HTH_CROC1"/>
    <property type="match status" value="1"/>
</dbReference>
<dbReference type="RefSeq" id="WP_412912130.1">
    <property type="nucleotide sequence ID" value="NZ_CACRTF010000017.1"/>
</dbReference>
<proteinExistence type="predicted"/>
<feature type="domain" description="HTH cro/C1-type" evidence="1">
    <location>
        <begin position="18"/>
        <end position="77"/>
    </location>
</feature>
<dbReference type="InterPro" id="IPR001387">
    <property type="entry name" value="Cro/C1-type_HTH"/>
</dbReference>
<dbReference type="InterPro" id="IPR010982">
    <property type="entry name" value="Lambda_DNA-bd_dom_sf"/>
</dbReference>
<name>A0A6N2XDF6_9FIRM</name>
<organism evidence="2">
    <name type="scientific">Enterocloster bolteae</name>
    <dbReference type="NCBI Taxonomy" id="208479"/>
    <lineage>
        <taxon>Bacteria</taxon>
        <taxon>Bacillati</taxon>
        <taxon>Bacillota</taxon>
        <taxon>Clostridia</taxon>
        <taxon>Lachnospirales</taxon>
        <taxon>Lachnospiraceae</taxon>
        <taxon>Enterocloster</taxon>
    </lineage>
</organism>
<dbReference type="SMART" id="SM00530">
    <property type="entry name" value="HTH_XRE"/>
    <property type="match status" value="1"/>
</dbReference>
<accession>A0A6N2XDF6</accession>
<evidence type="ECO:0000259" key="1">
    <source>
        <dbReference type="PROSITE" id="PS50943"/>
    </source>
</evidence>
<dbReference type="AlphaFoldDB" id="A0A6N2XDF6"/>
<dbReference type="Pfam" id="PF12844">
    <property type="entry name" value="HTH_19"/>
    <property type="match status" value="1"/>
</dbReference>
<dbReference type="EMBL" id="CACRTF010000017">
    <property type="protein sequence ID" value="VYT51756.1"/>
    <property type="molecule type" value="Genomic_DNA"/>
</dbReference>
<evidence type="ECO:0000313" key="2">
    <source>
        <dbReference type="EMBL" id="VYT51756.1"/>
    </source>
</evidence>
<dbReference type="SUPFAM" id="SSF47413">
    <property type="entry name" value="lambda repressor-like DNA-binding domains"/>
    <property type="match status" value="1"/>
</dbReference>
<dbReference type="GO" id="GO:0003677">
    <property type="term" value="F:DNA binding"/>
    <property type="evidence" value="ECO:0007669"/>
    <property type="project" value="InterPro"/>
</dbReference>
<protein>
    <submittedName>
        <fullName evidence="2">Helix-turn-helix domain protein</fullName>
    </submittedName>
</protein>
<gene>
    <name evidence="2" type="ORF">CBLFYP116_04788</name>
</gene>